<dbReference type="InterPro" id="IPR002182">
    <property type="entry name" value="NB-ARC"/>
</dbReference>
<dbReference type="Pfam" id="PF13365">
    <property type="entry name" value="Trypsin_2"/>
    <property type="match status" value="1"/>
</dbReference>
<dbReference type="EMBL" id="MSIF01000016">
    <property type="protein sequence ID" value="OLF07330.1"/>
    <property type="molecule type" value="Genomic_DNA"/>
</dbReference>
<dbReference type="GO" id="GO:0043531">
    <property type="term" value="F:ADP binding"/>
    <property type="evidence" value="ECO:0007669"/>
    <property type="project" value="InterPro"/>
</dbReference>
<dbReference type="SUPFAM" id="SSF48452">
    <property type="entry name" value="TPR-like"/>
    <property type="match status" value="1"/>
</dbReference>
<name>A0A7Z1AWS7_9PSEU</name>
<feature type="domain" description="NB-ARC" evidence="1">
    <location>
        <begin position="422"/>
        <end position="573"/>
    </location>
</feature>
<dbReference type="SUPFAM" id="SSF52540">
    <property type="entry name" value="P-loop containing nucleoside triphosphate hydrolases"/>
    <property type="match status" value="1"/>
</dbReference>
<evidence type="ECO:0000313" key="3">
    <source>
        <dbReference type="Proteomes" id="UP000185696"/>
    </source>
</evidence>
<dbReference type="InterPro" id="IPR011990">
    <property type="entry name" value="TPR-like_helical_dom_sf"/>
</dbReference>
<dbReference type="InterPro" id="IPR009003">
    <property type="entry name" value="Peptidase_S1_PA"/>
</dbReference>
<reference evidence="2 3" key="1">
    <citation type="submission" date="2016-12" db="EMBL/GenBank/DDBJ databases">
        <title>The draft genome sequence of Actinophytocola xinjiangensis.</title>
        <authorList>
            <person name="Wang W."/>
            <person name="Yuan L."/>
        </authorList>
    </citation>
    <scope>NUCLEOTIDE SEQUENCE [LARGE SCALE GENOMIC DNA]</scope>
    <source>
        <strain evidence="2 3">CGMCC 4.4663</strain>
    </source>
</reference>
<comment type="caution">
    <text evidence="2">The sequence shown here is derived from an EMBL/GenBank/DDBJ whole genome shotgun (WGS) entry which is preliminary data.</text>
</comment>
<keyword evidence="3" id="KW-1185">Reference proteome</keyword>
<accession>A0A7Z1AWS7</accession>
<dbReference type="Gene3D" id="3.40.50.300">
    <property type="entry name" value="P-loop containing nucleotide triphosphate hydrolases"/>
    <property type="match status" value="1"/>
</dbReference>
<dbReference type="PRINTS" id="PR00364">
    <property type="entry name" value="DISEASERSIST"/>
</dbReference>
<evidence type="ECO:0000313" key="2">
    <source>
        <dbReference type="EMBL" id="OLF07330.1"/>
    </source>
</evidence>
<sequence>MFVRGYLGSVLDGSAAPVGTCFQVSAGVLVTAVHVLEQAGADTEVRVRALYPAGPVMAATARRVDGVHDLAVLTCSGSLPESVSALVASDDLRLNQLVHLTGVADVPYSEHRHEYLDAFGSWAGGTVRQGDGARLGRMRCQDVMLGMSGSPVRRAGDDAVVGVVSGRYNSGDGWLRDSVWVARTEDLASLLDGLTTVTCARPSLEPGGAELARWTVDLLSAIDAALTGRSAGEGLSRTVHELVAEVVDESQVNGVAFRGRLRAHGLEPAVLLTWLPQHARAIARWSSNDDGECAALLARLRVRLAAAVEDGRLPATSATAPHIASALRGTPSRPDFADRLADLVPVARSTSREAVIVREKDADEQQGSVVHVPGTGERAPAALDVRGQRLSHVARHMCELRRADRYLTGRDDVVAKLCAATTDGPGHSVLWLSGRPGVGASEVALHVAHRTASHYDTVLYVDLYGRQAGSRRSVRTVARMLLEALGEPITSRLGEDEALFDTLRRVLGSTRSLLVLDNVRDAGDVAPVVRDSGAATVIVTSHQRRQSLADPDLAVHLPVLDPSDSVGLLRRFAADVRPRDHRHLEHIAGLCDNLPLALRLVGARLTARPEVAVSEWARLLTHEHSRLNFLSDDERAVRSAIMLGYLDMDLPERHTTRYLSAVPGAVATEAELTYALDGDEAVTALSLHRVVDASMADCEGTGGSHGGYVLSFRLAELVRLVASERLTAEETPQDIRAFRRRSTRYLADRMSEIVHAAEIANLELEMDPTRAHTALDIAVSHSWWDIAEDLGRDLRVIYNATWDLPALTRTVEALVTVHLATTSPGRAVRSIRDLVEVLASADSCRGDALSWAQRGERIAAEHGLREEHVDACLLVGDVAARLKEYRVAYNAMIRTNELLEAHGRADESGTVLVNLAKLAQHAPEVVDGPRNASWWADRAIALADRVGDADSRAWAHFERARIGSYTGERVLALRHYKIAAMCWVSCGVNNNAAVVAQNTADLHGDDPHGAHAAWAEAVRLWRLCPDEKARLAHALVMLSSLQRQLGMNEDLARSLADAHETCPSDHARLHHEIAVRLAASRCLSGAEYGVATGPNPQPAGLVSDALRVLAASARDKNDDALLDQLLRAATINGVAGYQFWIFDELREPAGPRPTIGPSRP</sequence>
<dbReference type="AlphaFoldDB" id="A0A7Z1AWS7"/>
<evidence type="ECO:0000259" key="1">
    <source>
        <dbReference type="Pfam" id="PF00931"/>
    </source>
</evidence>
<gene>
    <name evidence="2" type="ORF">BLA60_27550</name>
</gene>
<proteinExistence type="predicted"/>
<protein>
    <recommendedName>
        <fullName evidence="1">NB-ARC domain-containing protein</fullName>
    </recommendedName>
</protein>
<dbReference type="InterPro" id="IPR027417">
    <property type="entry name" value="P-loop_NTPase"/>
</dbReference>
<dbReference type="Proteomes" id="UP000185696">
    <property type="component" value="Unassembled WGS sequence"/>
</dbReference>
<dbReference type="SUPFAM" id="SSF50494">
    <property type="entry name" value="Trypsin-like serine proteases"/>
    <property type="match status" value="1"/>
</dbReference>
<dbReference type="Pfam" id="PF00931">
    <property type="entry name" value="NB-ARC"/>
    <property type="match status" value="1"/>
</dbReference>
<organism evidence="2 3">
    <name type="scientific">Actinophytocola xinjiangensis</name>
    <dbReference type="NCBI Taxonomy" id="485602"/>
    <lineage>
        <taxon>Bacteria</taxon>
        <taxon>Bacillati</taxon>
        <taxon>Actinomycetota</taxon>
        <taxon>Actinomycetes</taxon>
        <taxon>Pseudonocardiales</taxon>
        <taxon>Pseudonocardiaceae</taxon>
    </lineage>
</organism>